<dbReference type="Proteomes" id="UP000277582">
    <property type="component" value="Unassembled WGS sequence"/>
</dbReference>
<dbReference type="AlphaFoldDB" id="A0A429GD33"/>
<gene>
    <name evidence="1" type="ORF">D6D85_15370</name>
</gene>
<proteinExistence type="predicted"/>
<organism evidence="1 2">
    <name type="scientific">Candidatus Methanodesulfokora washburnensis</name>
    <dbReference type="NCBI Taxonomy" id="2478471"/>
    <lineage>
        <taxon>Archaea</taxon>
        <taxon>Thermoproteota</taxon>
        <taxon>Candidatus Korarchaeia</taxon>
        <taxon>Candidatus Korarchaeia incertae sedis</taxon>
        <taxon>Candidatus Methanodesulfokora</taxon>
    </lineage>
</organism>
<protein>
    <submittedName>
        <fullName evidence="1">Uncharacterized protein</fullName>
    </submittedName>
</protein>
<evidence type="ECO:0000313" key="2">
    <source>
        <dbReference type="Proteomes" id="UP000277582"/>
    </source>
</evidence>
<sequence length="271" mass="32096">MPAPQESRKICIPFSREERSIFQNFSRFERYSVYRVKNATIYAPDNIVDLFSLSEAKDTWYREEIYRTPRLYEFYLSELIRKEIKGDFSDEIKREIEIARGGVEYQYLRELVSWIDRGMSTEEMINLTLEKLMASQEDRLINSYRYGMLLVFMREISPEGYSKDYWNYVLARTHVPSRRSKVIEDSYKAMLEEYTDQYNRMKVYLSELIKRGNLSYEAVNITLDKLAVAMDLSTSSARYYGAYIMLDLISENGTYSLEYCYGSLENSLPSP</sequence>
<dbReference type="EMBL" id="RCOS01000170">
    <property type="protein sequence ID" value="RSN71711.1"/>
    <property type="molecule type" value="Genomic_DNA"/>
</dbReference>
<keyword evidence="2" id="KW-1185">Reference proteome</keyword>
<name>A0A429GD33_9CREN</name>
<accession>A0A429GD33</accession>
<evidence type="ECO:0000313" key="1">
    <source>
        <dbReference type="EMBL" id="RSN71711.1"/>
    </source>
</evidence>
<comment type="caution">
    <text evidence="1">The sequence shown here is derived from an EMBL/GenBank/DDBJ whole genome shotgun (WGS) entry which is preliminary data.</text>
</comment>
<reference evidence="1 2" key="1">
    <citation type="submission" date="2018-10" db="EMBL/GenBank/DDBJ databases">
        <title>Co-occurring genomic capacity for anaerobic methane metabolism and dissimilatory sulfite reduction discovered in the Korarchaeota.</title>
        <authorList>
            <person name="Mckay L.J."/>
            <person name="Dlakic M."/>
            <person name="Fields M.W."/>
            <person name="Delmont T.O."/>
            <person name="Eren A.M."/>
            <person name="Jay Z.J."/>
            <person name="Klingelsmith K.B."/>
            <person name="Rusch D.B."/>
            <person name="Inskeep W.P."/>
        </authorList>
    </citation>
    <scope>NUCLEOTIDE SEQUENCE [LARGE SCALE GENOMIC DNA]</scope>
    <source>
        <strain evidence="1 2">MDKW</strain>
    </source>
</reference>